<feature type="transmembrane region" description="Helical" evidence="13">
    <location>
        <begin position="429"/>
        <end position="450"/>
    </location>
</feature>
<evidence type="ECO:0000256" key="8">
    <source>
        <dbReference type="ARBA" id="ARBA00022692"/>
    </source>
</evidence>
<reference evidence="16 17" key="1">
    <citation type="submission" date="2018-08" db="EMBL/GenBank/DDBJ databases">
        <title>A genome reference for cultivated species of the human gut microbiota.</title>
        <authorList>
            <person name="Zou Y."/>
            <person name="Xue W."/>
            <person name="Luo G."/>
        </authorList>
    </citation>
    <scope>NUCLEOTIDE SEQUENCE [LARGE SCALE GENOMIC DNA]</scope>
    <source>
        <strain evidence="15 17">AF26-4BH</strain>
        <strain evidence="14 16">TF05-5AC</strain>
    </source>
</reference>
<evidence type="ECO:0000256" key="1">
    <source>
        <dbReference type="ARBA" id="ARBA00003408"/>
    </source>
</evidence>
<dbReference type="EMBL" id="QVLU01000018">
    <property type="protein sequence ID" value="RGE69143.1"/>
    <property type="molecule type" value="Genomic_DNA"/>
</dbReference>
<dbReference type="PIRSF" id="PIRSF006603">
    <property type="entry name" value="DinF"/>
    <property type="match status" value="1"/>
</dbReference>
<dbReference type="PANTHER" id="PTHR43298">
    <property type="entry name" value="MULTIDRUG RESISTANCE PROTEIN NORM-RELATED"/>
    <property type="match status" value="1"/>
</dbReference>
<evidence type="ECO:0000256" key="9">
    <source>
        <dbReference type="ARBA" id="ARBA00022989"/>
    </source>
</evidence>
<protein>
    <recommendedName>
        <fullName evidence="4">Probable multidrug resistance protein NorM</fullName>
    </recommendedName>
    <alternativeName>
        <fullName evidence="12">Multidrug-efflux transporter</fullName>
    </alternativeName>
</protein>
<evidence type="ECO:0000256" key="7">
    <source>
        <dbReference type="ARBA" id="ARBA00022475"/>
    </source>
</evidence>
<keyword evidence="6" id="KW-0050">Antiport</keyword>
<feature type="transmembrane region" description="Helical" evidence="13">
    <location>
        <begin position="332"/>
        <end position="351"/>
    </location>
</feature>
<dbReference type="Pfam" id="PF01554">
    <property type="entry name" value="MatE"/>
    <property type="match status" value="2"/>
</dbReference>
<comment type="function">
    <text evidence="1">Multidrug efflux pump.</text>
</comment>
<feature type="transmembrane region" description="Helical" evidence="13">
    <location>
        <begin position="55"/>
        <end position="77"/>
    </location>
</feature>
<dbReference type="GO" id="GO:0005886">
    <property type="term" value="C:plasma membrane"/>
    <property type="evidence" value="ECO:0007669"/>
    <property type="project" value="UniProtKB-SubCell"/>
</dbReference>
<dbReference type="NCBIfam" id="TIGR00797">
    <property type="entry name" value="matE"/>
    <property type="match status" value="1"/>
</dbReference>
<evidence type="ECO:0000256" key="12">
    <source>
        <dbReference type="ARBA" id="ARBA00031636"/>
    </source>
</evidence>
<evidence type="ECO:0000313" key="15">
    <source>
        <dbReference type="EMBL" id="RGE69143.1"/>
    </source>
</evidence>
<comment type="similarity">
    <text evidence="3">Belongs to the multi antimicrobial extrusion (MATE) (TC 2.A.66.1) family.</text>
</comment>
<evidence type="ECO:0000256" key="10">
    <source>
        <dbReference type="ARBA" id="ARBA00023065"/>
    </source>
</evidence>
<dbReference type="InterPro" id="IPR050222">
    <property type="entry name" value="MATE_MdtK"/>
</dbReference>
<evidence type="ECO:0000256" key="4">
    <source>
        <dbReference type="ARBA" id="ARBA00020268"/>
    </source>
</evidence>
<comment type="caution">
    <text evidence="15">The sequence shown here is derived from an EMBL/GenBank/DDBJ whole genome shotgun (WGS) entry which is preliminary data.</text>
</comment>
<feature type="transmembrane region" description="Helical" evidence="13">
    <location>
        <begin position="200"/>
        <end position="225"/>
    </location>
</feature>
<keyword evidence="8 13" id="KW-0812">Transmembrane</keyword>
<sequence>MSLRKKLIGTKDFYKLVLSVAVPIMIQNGITNFVGLLDNIMVGQVGTEQMSGVAVANQLLFVFNICIFGAISGAGIFGAQFYGCGNYEGVRNAFRFKLWFCAALVLLGIAVFIGGGESLISLYLHESSEAGDVARTLSFGYSYLLCMLFGLAPYALSQAYSSTLRESGETMLPMKAGIAAVLVNLVLNYILIYGKFGAPALGVVGAAIATVISRYVECLIVVLWTHVHRERAPYMEGVYRTLKIPSHLIGQIVIKGLPLMLNETLWSAGMAIMMQCYSMRGLAVIAGLNISSTISNLFNVVFLALGNSVSIIIGQLLGAGKMEEAKDTDTKMIFFSVVSCLGIGAVMAVIAPLFPRMYNTTDEVRHLAEQFIWISAMVMPIQAFMHACYFTLRSGGKTFITFLFDSAFMWVVSIPLAFCLSRFSGLPIVPLYLICQMADIIKCVIGFILVKKGIWIQNFVAEEA</sequence>
<evidence type="ECO:0000256" key="11">
    <source>
        <dbReference type="ARBA" id="ARBA00023136"/>
    </source>
</evidence>
<keyword evidence="10" id="KW-0406">Ion transport</keyword>
<dbReference type="Proteomes" id="UP000260812">
    <property type="component" value="Unassembled WGS sequence"/>
</dbReference>
<dbReference type="Proteomes" id="UP000261166">
    <property type="component" value="Unassembled WGS sequence"/>
</dbReference>
<evidence type="ECO:0000256" key="6">
    <source>
        <dbReference type="ARBA" id="ARBA00022449"/>
    </source>
</evidence>
<comment type="subcellular location">
    <subcellularLocation>
        <location evidence="2">Cell membrane</location>
        <topology evidence="2">Multi-pass membrane protein</topology>
    </subcellularLocation>
</comment>
<dbReference type="RefSeq" id="WP_025488956.1">
    <property type="nucleotide sequence ID" value="NZ_CALBAU010000203.1"/>
</dbReference>
<name>A0A3E3IQ26_9FIRM</name>
<dbReference type="AlphaFoldDB" id="A0A3E3IQ26"/>
<dbReference type="OrthoDB" id="9780160at2"/>
<keyword evidence="11 13" id="KW-0472">Membrane</keyword>
<dbReference type="GO" id="GO:0042910">
    <property type="term" value="F:xenobiotic transmembrane transporter activity"/>
    <property type="evidence" value="ECO:0007669"/>
    <property type="project" value="InterPro"/>
</dbReference>
<evidence type="ECO:0000256" key="2">
    <source>
        <dbReference type="ARBA" id="ARBA00004651"/>
    </source>
</evidence>
<feature type="transmembrane region" description="Helical" evidence="13">
    <location>
        <begin position="399"/>
        <end position="423"/>
    </location>
</feature>
<evidence type="ECO:0000256" key="3">
    <source>
        <dbReference type="ARBA" id="ARBA00010199"/>
    </source>
</evidence>
<dbReference type="GeneID" id="97986333"/>
<feature type="transmembrane region" description="Helical" evidence="13">
    <location>
        <begin position="371"/>
        <end position="392"/>
    </location>
</feature>
<evidence type="ECO:0000313" key="14">
    <source>
        <dbReference type="EMBL" id="RGE63401.1"/>
    </source>
</evidence>
<keyword evidence="9 13" id="KW-1133">Transmembrane helix</keyword>
<keyword evidence="7" id="KW-1003">Cell membrane</keyword>
<dbReference type="GO" id="GO:0006811">
    <property type="term" value="P:monoatomic ion transport"/>
    <property type="evidence" value="ECO:0007669"/>
    <property type="project" value="UniProtKB-KW"/>
</dbReference>
<feature type="transmembrane region" description="Helical" evidence="13">
    <location>
        <begin position="265"/>
        <end position="288"/>
    </location>
</feature>
<accession>A0A3E3IQ26</accession>
<feature type="transmembrane region" description="Helical" evidence="13">
    <location>
        <begin position="176"/>
        <end position="194"/>
    </location>
</feature>
<dbReference type="PANTHER" id="PTHR43298:SF2">
    <property type="entry name" value="FMN_FAD EXPORTER YEEO-RELATED"/>
    <property type="match status" value="1"/>
</dbReference>
<dbReference type="InterPro" id="IPR002528">
    <property type="entry name" value="MATE_fam"/>
</dbReference>
<feature type="transmembrane region" description="Helical" evidence="13">
    <location>
        <begin position="136"/>
        <end position="156"/>
    </location>
</feature>
<evidence type="ECO:0000256" key="5">
    <source>
        <dbReference type="ARBA" id="ARBA00022448"/>
    </source>
</evidence>
<evidence type="ECO:0000313" key="16">
    <source>
        <dbReference type="Proteomes" id="UP000260812"/>
    </source>
</evidence>
<keyword evidence="16" id="KW-1185">Reference proteome</keyword>
<dbReference type="EMBL" id="QVLV01000003">
    <property type="protein sequence ID" value="RGE63401.1"/>
    <property type="molecule type" value="Genomic_DNA"/>
</dbReference>
<dbReference type="InterPro" id="IPR048279">
    <property type="entry name" value="MdtK-like"/>
</dbReference>
<evidence type="ECO:0000313" key="17">
    <source>
        <dbReference type="Proteomes" id="UP000261166"/>
    </source>
</evidence>
<evidence type="ECO:0000256" key="13">
    <source>
        <dbReference type="SAM" id="Phobius"/>
    </source>
</evidence>
<organism evidence="15 17">
    <name type="scientific">Eisenbergiella massiliensis</name>
    <dbReference type="NCBI Taxonomy" id="1720294"/>
    <lineage>
        <taxon>Bacteria</taxon>
        <taxon>Bacillati</taxon>
        <taxon>Bacillota</taxon>
        <taxon>Clostridia</taxon>
        <taxon>Lachnospirales</taxon>
        <taxon>Lachnospiraceae</taxon>
        <taxon>Eisenbergiella</taxon>
    </lineage>
</organism>
<feature type="transmembrane region" description="Helical" evidence="13">
    <location>
        <begin position="300"/>
        <end position="320"/>
    </location>
</feature>
<proteinExistence type="inferred from homology"/>
<keyword evidence="5" id="KW-0813">Transport</keyword>
<feature type="transmembrane region" description="Helical" evidence="13">
    <location>
        <begin position="98"/>
        <end position="124"/>
    </location>
</feature>
<dbReference type="GO" id="GO:0015297">
    <property type="term" value="F:antiporter activity"/>
    <property type="evidence" value="ECO:0007669"/>
    <property type="project" value="UniProtKB-KW"/>
</dbReference>
<feature type="transmembrane region" description="Helical" evidence="13">
    <location>
        <begin position="12"/>
        <end position="35"/>
    </location>
</feature>
<gene>
    <name evidence="15" type="ORF">DWY69_18850</name>
    <name evidence="14" type="ORF">DXC51_05410</name>
</gene>